<dbReference type="KEGG" id="tng:GSTEN00025680G001"/>
<dbReference type="Pfam" id="PF00214">
    <property type="entry name" value="Calc_CGRP_IAPP"/>
    <property type="match status" value="1"/>
</dbReference>
<dbReference type="GO" id="GO:0003073">
    <property type="term" value="P:regulation of systemic arterial blood pressure"/>
    <property type="evidence" value="ECO:0007669"/>
    <property type="project" value="TreeGrafter"/>
</dbReference>
<dbReference type="AlphaFoldDB" id="Q4S176"/>
<feature type="region of interest" description="Disordered" evidence="6">
    <location>
        <begin position="45"/>
        <end position="80"/>
    </location>
</feature>
<evidence type="ECO:0000313" key="10">
    <source>
        <dbReference type="Proteomes" id="UP000007303"/>
    </source>
</evidence>
<comment type="subcellular location">
    <subcellularLocation>
        <location evidence="1">Secreted</location>
    </subcellularLocation>
</comment>
<evidence type="ECO:0000256" key="2">
    <source>
        <dbReference type="ARBA" id="ARBA00010575"/>
    </source>
</evidence>
<feature type="compositionally biased region" description="Basic and acidic residues" evidence="6">
    <location>
        <begin position="110"/>
        <end position="124"/>
    </location>
</feature>
<evidence type="ECO:0000313" key="8">
    <source>
        <dbReference type="EMBL" id="CAG05606.1"/>
    </source>
</evidence>
<dbReference type="GO" id="GO:0005615">
    <property type="term" value="C:extracellular space"/>
    <property type="evidence" value="ECO:0007669"/>
    <property type="project" value="TreeGrafter"/>
</dbReference>
<feature type="signal peptide" evidence="7">
    <location>
        <begin position="1"/>
        <end position="19"/>
    </location>
</feature>
<dbReference type="GO" id="GO:0010460">
    <property type="term" value="P:positive regulation of heart rate"/>
    <property type="evidence" value="ECO:0007669"/>
    <property type="project" value="TreeGrafter"/>
</dbReference>
<dbReference type="PANTHER" id="PTHR23414:SF3">
    <property type="entry name" value="PRO-ADRENOMEDULLIN"/>
    <property type="match status" value="1"/>
</dbReference>
<evidence type="ECO:0000256" key="1">
    <source>
        <dbReference type="ARBA" id="ARBA00004613"/>
    </source>
</evidence>
<keyword evidence="10" id="KW-1185">Reference proteome</keyword>
<evidence type="ECO:0000256" key="4">
    <source>
        <dbReference type="ARBA" id="ARBA00022729"/>
    </source>
</evidence>
<keyword evidence="4 7" id="KW-0732">Signal</keyword>
<evidence type="ECO:0000256" key="7">
    <source>
        <dbReference type="SAM" id="SignalP"/>
    </source>
</evidence>
<feature type="chain" id="PRO_5014105042" evidence="7">
    <location>
        <begin position="20"/>
        <end position="163"/>
    </location>
</feature>
<dbReference type="InterPro" id="IPR021116">
    <property type="entry name" value="Calcitonin/adrenomedullin"/>
</dbReference>
<evidence type="ECO:0000256" key="3">
    <source>
        <dbReference type="ARBA" id="ARBA00022525"/>
    </source>
</evidence>
<comment type="similarity">
    <text evidence="2">Belongs to the adrenomedullin family.</text>
</comment>
<organism evidence="8">
    <name type="scientific">Tetraodon nigroviridis</name>
    <name type="common">Spotted green pufferfish</name>
    <name type="synonym">Chelonodon nigroviridis</name>
    <dbReference type="NCBI Taxonomy" id="99883"/>
    <lineage>
        <taxon>Eukaryota</taxon>
        <taxon>Metazoa</taxon>
        <taxon>Chordata</taxon>
        <taxon>Craniata</taxon>
        <taxon>Vertebrata</taxon>
        <taxon>Euteleostomi</taxon>
        <taxon>Actinopterygii</taxon>
        <taxon>Neopterygii</taxon>
        <taxon>Teleostei</taxon>
        <taxon>Neoteleostei</taxon>
        <taxon>Acanthomorphata</taxon>
        <taxon>Eupercaria</taxon>
        <taxon>Tetraodontiformes</taxon>
        <taxon>Tetradontoidea</taxon>
        <taxon>Tetraodontidae</taxon>
        <taxon>Tetraodon</taxon>
    </lineage>
</organism>
<dbReference type="OrthoDB" id="8771893at2759"/>
<reference evidence="9" key="3">
    <citation type="submission" date="2025-05" db="UniProtKB">
        <authorList>
            <consortium name="Ensembl"/>
        </authorList>
    </citation>
    <scope>IDENTIFICATION</scope>
</reference>
<dbReference type="Ensembl" id="ENSTNIT00000016952.1">
    <property type="protein sequence ID" value="ENSTNIP00000016738.1"/>
    <property type="gene ID" value="ENSTNIG00000013736.1"/>
</dbReference>
<feature type="region of interest" description="Disordered" evidence="6">
    <location>
        <begin position="110"/>
        <end position="147"/>
    </location>
</feature>
<evidence type="ECO:0000256" key="5">
    <source>
        <dbReference type="ARBA" id="ARBA00023157"/>
    </source>
</evidence>
<dbReference type="PANTHER" id="PTHR23414">
    <property type="entry name" value="ADRENOMEDULLIN, ADM"/>
    <property type="match status" value="1"/>
</dbReference>
<evidence type="ECO:0000313" key="9">
    <source>
        <dbReference type="Ensembl" id="ENSTNIP00000016738.1"/>
    </source>
</evidence>
<protein>
    <submittedName>
        <fullName evidence="8">(spotted green pufferfish) hypothetical protein</fullName>
    </submittedName>
</protein>
<gene>
    <name evidence="8" type="ORF">GSTENG00025680001</name>
</gene>
<keyword evidence="5" id="KW-1015">Disulfide bond</keyword>
<dbReference type="STRING" id="99883.ENSTNIP00000016738"/>
<dbReference type="Proteomes" id="UP000007303">
    <property type="component" value="Unassembled WGS sequence"/>
</dbReference>
<dbReference type="GO" id="GO:0007189">
    <property type="term" value="P:adenylate cyclase-activating G protein-coupled receptor signaling pathway"/>
    <property type="evidence" value="ECO:0007669"/>
    <property type="project" value="TreeGrafter"/>
</dbReference>
<dbReference type="GeneTree" id="ENSGT00730000112205"/>
<keyword evidence="3" id="KW-0964">Secreted</keyword>
<name>Q4S176_TETNG</name>
<accession>Q4S176</accession>
<dbReference type="EMBL" id="CAAE01014769">
    <property type="protein sequence ID" value="CAG05606.1"/>
    <property type="molecule type" value="Genomic_DNA"/>
</dbReference>
<dbReference type="InterPro" id="IPR051665">
    <property type="entry name" value="Adrenomedullin-reg_peptide"/>
</dbReference>
<proteinExistence type="inferred from homology"/>
<sequence>MRLALHTIICCCVIAAVLPVPVEDAAGDASLRKRIRAWLQNHRKTDLDGAARENQSDAAQDRQVEEGKTSAPPSSSGLGVRHRRAASGCFLFLCVHHNLLSRMEHFNNNQKDKLAPKNKIDGRGYGRRRRRSLEDGAEAALQTDGRDSAEAPRVCGYSICMGA</sequence>
<evidence type="ECO:0000256" key="6">
    <source>
        <dbReference type="SAM" id="MobiDB-lite"/>
    </source>
</evidence>
<dbReference type="OMA" id="HTIICCC"/>
<dbReference type="GO" id="GO:1990410">
    <property type="term" value="P:adrenomedullin receptor signaling pathway"/>
    <property type="evidence" value="ECO:0007669"/>
    <property type="project" value="TreeGrafter"/>
</dbReference>
<reference evidence="8 10" key="1">
    <citation type="journal article" date="2004" name="Nature">
        <title>Genome duplication in the teleost fish Tetraodon nigroviridis reveals the early vertebrate proto-karyotype.</title>
        <authorList>
            <person name="Jaillon O."/>
            <person name="Aury J.-M."/>
            <person name="Brunet F."/>
            <person name="Petit J.-L."/>
            <person name="Stange-Thomann N."/>
            <person name="Mauceli E."/>
            <person name="Bouneau L."/>
            <person name="Fischer C."/>
            <person name="Ozouf-Costaz C."/>
            <person name="Bernot A."/>
            <person name="Nicaud S."/>
            <person name="Jaffe D."/>
            <person name="Fisher S."/>
            <person name="Lutfalla G."/>
            <person name="Dossat C."/>
            <person name="Segurens B."/>
            <person name="Dasilva C."/>
            <person name="Salanoubat M."/>
            <person name="Levy M."/>
            <person name="Boudet N."/>
            <person name="Castellano S."/>
            <person name="Anthouard V."/>
            <person name="Jubin C."/>
            <person name="Castelli V."/>
            <person name="Katinka M."/>
            <person name="Vacherie B."/>
            <person name="Biemont C."/>
            <person name="Skalli Z."/>
            <person name="Cattolico L."/>
            <person name="Poulain J."/>
            <person name="De Berardinis V."/>
            <person name="Cruaud C."/>
            <person name="Duprat S."/>
            <person name="Brottier P."/>
            <person name="Coutanceau J.-P."/>
            <person name="Gouzy J."/>
            <person name="Parra G."/>
            <person name="Lardier G."/>
            <person name="Chapple C."/>
            <person name="McKernan K.J."/>
            <person name="McEwan P."/>
            <person name="Bosak S."/>
            <person name="Kellis M."/>
            <person name="Volff J.-N."/>
            <person name="Guigo R."/>
            <person name="Zody M.C."/>
            <person name="Mesirov J."/>
            <person name="Lindblad-Toh K."/>
            <person name="Birren B."/>
            <person name="Nusbaum C."/>
            <person name="Kahn D."/>
            <person name="Robinson-Rechavi M."/>
            <person name="Laudet V."/>
            <person name="Schachter V."/>
            <person name="Quetier F."/>
            <person name="Saurin W."/>
            <person name="Scarpelli C."/>
            <person name="Wincker P."/>
            <person name="Lander E.S."/>
            <person name="Weissenbach J."/>
            <person name="Roest Crollius H."/>
        </authorList>
    </citation>
    <scope>NUCLEOTIDE SEQUENCE [LARGE SCALE GENOMIC DNA]</scope>
</reference>
<reference evidence="8" key="2">
    <citation type="submission" date="2004-02" db="EMBL/GenBank/DDBJ databases">
        <authorList>
            <consortium name="Genoscope"/>
            <consortium name="Whitehead Institute Centre for Genome Research"/>
        </authorList>
    </citation>
    <scope>NUCLEOTIDE SEQUENCE</scope>
</reference>
<dbReference type="GO" id="GO:0031700">
    <property type="term" value="F:adrenomedullin receptor binding"/>
    <property type="evidence" value="ECO:0007669"/>
    <property type="project" value="TreeGrafter"/>
</dbReference>
<dbReference type="GO" id="GO:0005179">
    <property type="term" value="F:hormone activity"/>
    <property type="evidence" value="ECO:0007669"/>
    <property type="project" value="InterPro"/>
</dbReference>
<feature type="compositionally biased region" description="Basic and acidic residues" evidence="6">
    <location>
        <begin position="45"/>
        <end position="68"/>
    </location>
</feature>